<evidence type="ECO:0000313" key="1">
    <source>
        <dbReference type="EMBL" id="TWE15212.1"/>
    </source>
</evidence>
<keyword evidence="2" id="KW-1185">Reference proteome</keyword>
<dbReference type="EMBL" id="VIVR01000001">
    <property type="protein sequence ID" value="TWE15212.1"/>
    <property type="molecule type" value="Genomic_DNA"/>
</dbReference>
<name>A0A561EHZ7_9ACTN</name>
<dbReference type="RefSeq" id="WP_145786586.1">
    <property type="nucleotide sequence ID" value="NZ_BAAABR010000084.1"/>
</dbReference>
<protein>
    <submittedName>
        <fullName evidence="1">Uncharacterized protein</fullName>
    </submittedName>
</protein>
<dbReference type="AlphaFoldDB" id="A0A561EHZ7"/>
<proteinExistence type="predicted"/>
<sequence>MVWALVVREEDEGSPFAEAIVEVGPALFDSLIEDATDSGFALAAGEPPDTTASLQVRDDQLLRMLFVGGRLVWEPTSPVQVSPSWLSAARARQGVVVVIVPPGTWPPGLMDMPPQDRSTAFTDSLQAARAAGLAMHGMTAVDTT</sequence>
<dbReference type="Proteomes" id="UP000318416">
    <property type="component" value="Unassembled WGS sequence"/>
</dbReference>
<evidence type="ECO:0000313" key="2">
    <source>
        <dbReference type="Proteomes" id="UP000318416"/>
    </source>
</evidence>
<organism evidence="1 2">
    <name type="scientific">Kitasatospora atroaurantiaca</name>
    <dbReference type="NCBI Taxonomy" id="285545"/>
    <lineage>
        <taxon>Bacteria</taxon>
        <taxon>Bacillati</taxon>
        <taxon>Actinomycetota</taxon>
        <taxon>Actinomycetes</taxon>
        <taxon>Kitasatosporales</taxon>
        <taxon>Streptomycetaceae</taxon>
        <taxon>Kitasatospora</taxon>
    </lineage>
</organism>
<dbReference type="OrthoDB" id="4200797at2"/>
<accession>A0A561EHZ7</accession>
<gene>
    <name evidence="1" type="ORF">FB465_0091</name>
</gene>
<comment type="caution">
    <text evidence="1">The sequence shown here is derived from an EMBL/GenBank/DDBJ whole genome shotgun (WGS) entry which is preliminary data.</text>
</comment>
<reference evidence="1 2" key="1">
    <citation type="submission" date="2019-06" db="EMBL/GenBank/DDBJ databases">
        <title>Sequencing the genomes of 1000 actinobacteria strains.</title>
        <authorList>
            <person name="Klenk H.-P."/>
        </authorList>
    </citation>
    <scope>NUCLEOTIDE SEQUENCE [LARGE SCALE GENOMIC DNA]</scope>
    <source>
        <strain evidence="1 2">DSM 41649</strain>
    </source>
</reference>